<reference evidence="1 2" key="1">
    <citation type="journal article" date="2012" name="Nat. Biotechnol.">
        <title>Draft genome sequence of pigeonpea (Cajanus cajan), an orphan legume crop of resource-poor farmers.</title>
        <authorList>
            <person name="Varshney R.K."/>
            <person name="Chen W."/>
            <person name="Li Y."/>
            <person name="Bharti A.K."/>
            <person name="Saxena R.K."/>
            <person name="Schlueter J.A."/>
            <person name="Donoghue M.T."/>
            <person name="Azam S."/>
            <person name="Fan G."/>
            <person name="Whaley A.M."/>
            <person name="Farmer A.D."/>
            <person name="Sheridan J."/>
            <person name="Iwata A."/>
            <person name="Tuteja R."/>
            <person name="Penmetsa R.V."/>
            <person name="Wu W."/>
            <person name="Upadhyaya H.D."/>
            <person name="Yang S.P."/>
            <person name="Shah T."/>
            <person name="Saxena K.B."/>
            <person name="Michael T."/>
            <person name="McCombie W.R."/>
            <person name="Yang B."/>
            <person name="Zhang G."/>
            <person name="Yang H."/>
            <person name="Wang J."/>
            <person name="Spillane C."/>
            <person name="Cook D.R."/>
            <person name="May G.D."/>
            <person name="Xu X."/>
            <person name="Jackson S.A."/>
        </authorList>
    </citation>
    <scope>NUCLEOTIDE SEQUENCE [LARGE SCALE GENOMIC DNA]</scope>
    <source>
        <strain evidence="2">cv. Asha</strain>
    </source>
</reference>
<accession>A0A151SG84</accession>
<dbReference type="AlphaFoldDB" id="A0A151SG84"/>
<dbReference type="EMBL" id="CM003613">
    <property type="protein sequence ID" value="KYP53854.1"/>
    <property type="molecule type" value="Genomic_DNA"/>
</dbReference>
<evidence type="ECO:0000313" key="2">
    <source>
        <dbReference type="Proteomes" id="UP000075243"/>
    </source>
</evidence>
<dbReference type="PANTHER" id="PTHR33116">
    <property type="entry name" value="REVERSE TRANSCRIPTASE ZINC-BINDING DOMAIN-CONTAINING PROTEIN-RELATED-RELATED"/>
    <property type="match status" value="1"/>
</dbReference>
<gene>
    <name evidence="1" type="ORF">KK1_000017</name>
</gene>
<organism evidence="1 2">
    <name type="scientific">Cajanus cajan</name>
    <name type="common">Pigeon pea</name>
    <name type="synonym">Cajanus indicus</name>
    <dbReference type="NCBI Taxonomy" id="3821"/>
    <lineage>
        <taxon>Eukaryota</taxon>
        <taxon>Viridiplantae</taxon>
        <taxon>Streptophyta</taxon>
        <taxon>Embryophyta</taxon>
        <taxon>Tracheophyta</taxon>
        <taxon>Spermatophyta</taxon>
        <taxon>Magnoliopsida</taxon>
        <taxon>eudicotyledons</taxon>
        <taxon>Gunneridae</taxon>
        <taxon>Pentapetalae</taxon>
        <taxon>rosids</taxon>
        <taxon>fabids</taxon>
        <taxon>Fabales</taxon>
        <taxon>Fabaceae</taxon>
        <taxon>Papilionoideae</taxon>
        <taxon>50 kb inversion clade</taxon>
        <taxon>NPAAA clade</taxon>
        <taxon>indigoferoid/millettioid clade</taxon>
        <taxon>Phaseoleae</taxon>
        <taxon>Cajanus</taxon>
    </lineage>
</organism>
<dbReference type="PANTHER" id="PTHR33116:SF80">
    <property type="entry name" value="REVERSE TRANSCRIPTASE ZINC-BINDING DOMAIN-CONTAINING PROTEIN"/>
    <property type="match status" value="1"/>
</dbReference>
<proteinExistence type="predicted"/>
<keyword evidence="2" id="KW-1185">Reference proteome</keyword>
<dbReference type="Proteomes" id="UP000075243">
    <property type="component" value="Chromosome 11"/>
</dbReference>
<evidence type="ECO:0000313" key="1">
    <source>
        <dbReference type="EMBL" id="KYP53854.1"/>
    </source>
</evidence>
<sequence>MFVADQAPFVYLGVSIFKRKPRARHFQGILNKEKAKLASWKGILFSMMGRVQLVNVVISRMLLYCFYICS</sequence>
<dbReference type="Gramene" id="C.cajan_00017.t">
    <property type="protein sequence ID" value="C.cajan_00017.t.cds1"/>
    <property type="gene ID" value="C.cajan_00017"/>
</dbReference>
<protein>
    <submittedName>
        <fullName evidence="1">Uncharacterized protein</fullName>
    </submittedName>
</protein>
<name>A0A151SG84_CAJCA</name>